<dbReference type="EMBL" id="BAAAKK010000002">
    <property type="protein sequence ID" value="GAA1420688.1"/>
    <property type="molecule type" value="Genomic_DNA"/>
</dbReference>
<reference evidence="7 8" key="1">
    <citation type="journal article" date="2019" name="Int. J. Syst. Evol. Microbiol.">
        <title>The Global Catalogue of Microorganisms (GCM) 10K type strain sequencing project: providing services to taxonomists for standard genome sequencing and annotation.</title>
        <authorList>
            <consortium name="The Broad Institute Genomics Platform"/>
            <consortium name="The Broad Institute Genome Sequencing Center for Infectious Disease"/>
            <person name="Wu L."/>
            <person name="Ma J."/>
        </authorList>
    </citation>
    <scope>NUCLEOTIDE SEQUENCE [LARGE SCALE GENOMIC DNA]</scope>
    <source>
        <strain evidence="7 8">JCM 12398</strain>
    </source>
</reference>
<comment type="caution">
    <text evidence="7">The sequence shown here is derived from an EMBL/GenBank/DDBJ whole genome shotgun (WGS) entry which is preliminary data.</text>
</comment>
<evidence type="ECO:0000256" key="5">
    <source>
        <dbReference type="SAM" id="Phobius"/>
    </source>
</evidence>
<evidence type="ECO:0000256" key="2">
    <source>
        <dbReference type="ARBA" id="ARBA00022692"/>
    </source>
</evidence>
<feature type="transmembrane region" description="Helical" evidence="5">
    <location>
        <begin position="108"/>
        <end position="127"/>
    </location>
</feature>
<keyword evidence="8" id="KW-1185">Reference proteome</keyword>
<organism evidence="7 8">
    <name type="scientific">Agrococcus citreus</name>
    <dbReference type="NCBI Taxonomy" id="84643"/>
    <lineage>
        <taxon>Bacteria</taxon>
        <taxon>Bacillati</taxon>
        <taxon>Actinomycetota</taxon>
        <taxon>Actinomycetes</taxon>
        <taxon>Micrococcales</taxon>
        <taxon>Microbacteriaceae</taxon>
        <taxon>Agrococcus</taxon>
    </lineage>
</organism>
<evidence type="ECO:0000256" key="3">
    <source>
        <dbReference type="ARBA" id="ARBA00022989"/>
    </source>
</evidence>
<evidence type="ECO:0000313" key="8">
    <source>
        <dbReference type="Proteomes" id="UP001501266"/>
    </source>
</evidence>
<evidence type="ECO:0000313" key="7">
    <source>
        <dbReference type="EMBL" id="GAA1420688.1"/>
    </source>
</evidence>
<gene>
    <name evidence="7" type="ORF">GCM10009640_10410</name>
</gene>
<evidence type="ECO:0000259" key="6">
    <source>
        <dbReference type="Pfam" id="PF13515"/>
    </source>
</evidence>
<feature type="transmembrane region" description="Helical" evidence="5">
    <location>
        <begin position="71"/>
        <end position="96"/>
    </location>
</feature>
<keyword evidence="2 5" id="KW-0812">Transmembrane</keyword>
<feature type="domain" description="Integral membrane bound transporter" evidence="6">
    <location>
        <begin position="26"/>
        <end position="152"/>
    </location>
</feature>
<protein>
    <recommendedName>
        <fullName evidence="6">Integral membrane bound transporter domain-containing protein</fullName>
    </recommendedName>
</protein>
<name>A0ABN1YR98_9MICO</name>
<keyword evidence="4 5" id="KW-0472">Membrane</keyword>
<sequence length="164" mass="17150">MRSYRLSPGSRVQLRRVARYAISVLLAGALATLLGIGHPYWAMVSAVVPIASGSFAAGLARGTHRVLGTTLGVLLAAAALLLRPADLVIVLLVALCTFGVEMLVGRNYGVAMVFVTPLALLAVHLATPTPVEQLLVDRLVESIIGALIGIAVGFATRRWGAATR</sequence>
<dbReference type="Proteomes" id="UP001501266">
    <property type="component" value="Unassembled WGS sequence"/>
</dbReference>
<feature type="transmembrane region" description="Helical" evidence="5">
    <location>
        <begin position="139"/>
        <end position="156"/>
    </location>
</feature>
<proteinExistence type="predicted"/>
<evidence type="ECO:0000256" key="1">
    <source>
        <dbReference type="ARBA" id="ARBA00004141"/>
    </source>
</evidence>
<keyword evidence="3 5" id="KW-1133">Transmembrane helix</keyword>
<accession>A0ABN1YR98</accession>
<feature type="transmembrane region" description="Helical" evidence="5">
    <location>
        <begin position="20"/>
        <end position="41"/>
    </location>
</feature>
<comment type="subcellular location">
    <subcellularLocation>
        <location evidence="1">Membrane</location>
        <topology evidence="1">Multi-pass membrane protein</topology>
    </subcellularLocation>
</comment>
<evidence type="ECO:0000256" key="4">
    <source>
        <dbReference type="ARBA" id="ARBA00023136"/>
    </source>
</evidence>
<dbReference type="Pfam" id="PF13515">
    <property type="entry name" value="FUSC_2"/>
    <property type="match status" value="1"/>
</dbReference>
<dbReference type="InterPro" id="IPR049453">
    <property type="entry name" value="Memb_transporter_dom"/>
</dbReference>